<comment type="subcellular location">
    <subcellularLocation>
        <location evidence="1 12">Membrane</location>
        <topology evidence="1 12">Multi-pass membrane protein</topology>
    </subcellularLocation>
</comment>
<feature type="transmembrane region" description="Helical" evidence="13">
    <location>
        <begin position="229"/>
        <end position="251"/>
    </location>
</feature>
<feature type="transmembrane region" description="Helical" evidence="13">
    <location>
        <begin position="183"/>
        <end position="208"/>
    </location>
</feature>
<dbReference type="Proteomes" id="UP000245340">
    <property type="component" value="Unplaced"/>
</dbReference>
<dbReference type="PANTHER" id="PTHR11394:SF57">
    <property type="entry name" value="TASTE RECEPTOR TYPE 2"/>
    <property type="match status" value="1"/>
</dbReference>
<evidence type="ECO:0000256" key="8">
    <source>
        <dbReference type="ARBA" id="ARBA00023136"/>
    </source>
</evidence>
<evidence type="ECO:0000313" key="14">
    <source>
        <dbReference type="Proteomes" id="UP000245340"/>
    </source>
</evidence>
<evidence type="ECO:0000256" key="7">
    <source>
        <dbReference type="ARBA" id="ARBA00023040"/>
    </source>
</evidence>
<keyword evidence="9 12" id="KW-0675">Receptor</keyword>
<dbReference type="GO" id="GO:0016020">
    <property type="term" value="C:membrane"/>
    <property type="evidence" value="ECO:0007669"/>
    <property type="project" value="UniProtKB-SubCell"/>
</dbReference>
<evidence type="ECO:0000256" key="9">
    <source>
        <dbReference type="ARBA" id="ARBA00023170"/>
    </source>
</evidence>
<evidence type="ECO:0000256" key="11">
    <source>
        <dbReference type="RuleBase" id="RU004423"/>
    </source>
</evidence>
<reference evidence="15" key="1">
    <citation type="submission" date="2025-08" db="UniProtKB">
        <authorList>
            <consortium name="RefSeq"/>
        </authorList>
    </citation>
    <scope>IDENTIFICATION</scope>
</reference>
<keyword evidence="8 12" id="KW-0472">Membrane</keyword>
<keyword evidence="5 12" id="KW-0812">Transmembrane</keyword>
<name>A0A2U3VKW9_ODORO</name>
<feature type="transmembrane region" description="Helical" evidence="13">
    <location>
        <begin position="12"/>
        <end position="33"/>
    </location>
</feature>
<dbReference type="Pfam" id="PF05296">
    <property type="entry name" value="TAS2R"/>
    <property type="match status" value="1"/>
</dbReference>
<sequence>MASSLSAIPHVIIMSAEFITGITVNGFLIIVNCKELIKSRKLTPMQLLFICIGMSRFGLLMVLMVQSFFSVFFPFFYKVKVYGAAMLFFWMFFSSVSLWFATCLSAFYCLKISGFTQPYFLWLKFRISKLMPWLLLGSFLASMSTAALGIEADYPKNIDSDDVLKNATLKRTGPKIRQINEVLLVNLALLFPLAVFVMCTFMLFISLYKHTHRMQNGSHGVRNASTEAHINALKTVITFFCFFISYFAAFMANMTFSVPYGSHCFFVLKDIMAAFPSGHSIIIILSNSKFQQSFRRLLCLKKNQ</sequence>
<evidence type="ECO:0000256" key="4">
    <source>
        <dbReference type="ARBA" id="ARBA00022606"/>
    </source>
</evidence>
<evidence type="ECO:0000256" key="13">
    <source>
        <dbReference type="SAM" id="Phobius"/>
    </source>
</evidence>
<dbReference type="SUPFAM" id="SSF81321">
    <property type="entry name" value="Family A G protein-coupled receptor-like"/>
    <property type="match status" value="1"/>
</dbReference>
<proteinExistence type="inferred from homology"/>
<keyword evidence="10 12" id="KW-0807">Transducer</keyword>
<feature type="transmembrane region" description="Helical" evidence="13">
    <location>
        <begin position="271"/>
        <end position="288"/>
    </location>
</feature>
<dbReference type="InterPro" id="IPR007960">
    <property type="entry name" value="TAS2R"/>
</dbReference>
<evidence type="ECO:0000256" key="6">
    <source>
        <dbReference type="ARBA" id="ARBA00022989"/>
    </source>
</evidence>
<dbReference type="AlphaFoldDB" id="A0A2U3VKW9"/>
<gene>
    <name evidence="15" type="primary">LOC101383260</name>
</gene>
<keyword evidence="7 12" id="KW-0297">G-protein coupled receptor</keyword>
<dbReference type="GO" id="GO:0033038">
    <property type="term" value="F:bitter taste receptor activity"/>
    <property type="evidence" value="ECO:0007669"/>
    <property type="project" value="InterPro"/>
</dbReference>
<dbReference type="OrthoDB" id="8876749at2759"/>
<keyword evidence="14" id="KW-1185">Reference proteome</keyword>
<comment type="similarity">
    <text evidence="2 11">Belongs to the G-protein coupled receptor T2R family.</text>
</comment>
<evidence type="ECO:0000256" key="2">
    <source>
        <dbReference type="ARBA" id="ARBA00007376"/>
    </source>
</evidence>
<dbReference type="FunFam" id="1.20.1070.10:FF:000055">
    <property type="entry name" value="Taste receptor type 2"/>
    <property type="match status" value="1"/>
</dbReference>
<keyword evidence="3 12" id="KW-0919">Taste</keyword>
<dbReference type="RefSeq" id="XP_004395580.1">
    <property type="nucleotide sequence ID" value="XM_004395523.1"/>
</dbReference>
<organism evidence="14 15">
    <name type="scientific">Odobenus rosmarus divergens</name>
    <name type="common">Pacific walrus</name>
    <dbReference type="NCBI Taxonomy" id="9708"/>
    <lineage>
        <taxon>Eukaryota</taxon>
        <taxon>Metazoa</taxon>
        <taxon>Chordata</taxon>
        <taxon>Craniata</taxon>
        <taxon>Vertebrata</taxon>
        <taxon>Euteleostomi</taxon>
        <taxon>Mammalia</taxon>
        <taxon>Eutheria</taxon>
        <taxon>Laurasiatheria</taxon>
        <taxon>Carnivora</taxon>
        <taxon>Caniformia</taxon>
        <taxon>Pinnipedia</taxon>
        <taxon>Odobenidae</taxon>
        <taxon>Odobenus</taxon>
    </lineage>
</organism>
<dbReference type="GeneID" id="101383260"/>
<evidence type="ECO:0000256" key="5">
    <source>
        <dbReference type="ARBA" id="ARBA00022692"/>
    </source>
</evidence>
<dbReference type="Gene3D" id="1.20.1070.10">
    <property type="entry name" value="Rhodopsin 7-helix transmembrane proteins"/>
    <property type="match status" value="1"/>
</dbReference>
<dbReference type="InParanoid" id="A0A2U3VKW9"/>
<protein>
    <recommendedName>
        <fullName evidence="12">Taste receptor type 2</fullName>
    </recommendedName>
</protein>
<keyword evidence="6 13" id="KW-1133">Transmembrane helix</keyword>
<dbReference type="PANTHER" id="PTHR11394">
    <property type="entry name" value="TASTE RECEPTOR TYPE 2"/>
    <property type="match status" value="1"/>
</dbReference>
<accession>A0A2U3VKW9</accession>
<feature type="transmembrane region" description="Helical" evidence="13">
    <location>
        <begin position="81"/>
        <end position="110"/>
    </location>
</feature>
<dbReference type="GO" id="GO:0004930">
    <property type="term" value="F:G protein-coupled receptor activity"/>
    <property type="evidence" value="ECO:0007669"/>
    <property type="project" value="UniProtKB-KW"/>
</dbReference>
<feature type="transmembrane region" description="Helical" evidence="13">
    <location>
        <begin position="45"/>
        <end position="69"/>
    </location>
</feature>
<evidence type="ECO:0000256" key="10">
    <source>
        <dbReference type="ARBA" id="ARBA00023224"/>
    </source>
</evidence>
<keyword evidence="4 12" id="KW-0716">Sensory transduction</keyword>
<evidence type="ECO:0000256" key="1">
    <source>
        <dbReference type="ARBA" id="ARBA00004141"/>
    </source>
</evidence>
<evidence type="ECO:0000256" key="3">
    <source>
        <dbReference type="ARBA" id="ARBA00022480"/>
    </source>
</evidence>
<feature type="transmembrane region" description="Helical" evidence="13">
    <location>
        <begin position="130"/>
        <end position="150"/>
    </location>
</feature>
<dbReference type="KEGG" id="oro:101383260"/>
<evidence type="ECO:0000256" key="12">
    <source>
        <dbReference type="RuleBase" id="RU004424"/>
    </source>
</evidence>
<dbReference type="FunCoup" id="A0A2U3VKW9">
    <property type="interactions" value="14"/>
</dbReference>
<evidence type="ECO:0000313" key="15">
    <source>
        <dbReference type="RefSeq" id="XP_004395580.1"/>
    </source>
</evidence>